<feature type="compositionally biased region" description="Polar residues" evidence="1">
    <location>
        <begin position="315"/>
        <end position="327"/>
    </location>
</feature>
<dbReference type="RefSeq" id="WP_222987813.1">
    <property type="nucleotide sequence ID" value="NZ_JAINVV010000001.1"/>
</dbReference>
<dbReference type="Pfam" id="PF13400">
    <property type="entry name" value="Tad"/>
    <property type="match status" value="1"/>
</dbReference>
<dbReference type="InterPro" id="IPR028087">
    <property type="entry name" value="Tad_N"/>
</dbReference>
<reference evidence="4 5" key="1">
    <citation type="submission" date="2021-08" db="EMBL/GenBank/DDBJ databases">
        <authorList>
            <person name="Tuo L."/>
        </authorList>
    </citation>
    <scope>NUCLEOTIDE SEQUENCE [LARGE SCALE GENOMIC DNA]</scope>
    <source>
        <strain evidence="4 5">JCM 31229</strain>
    </source>
</reference>
<accession>A0ABS7PHB8</accession>
<dbReference type="Proteomes" id="UP000706039">
    <property type="component" value="Unassembled WGS sequence"/>
</dbReference>
<dbReference type="Gene3D" id="3.40.50.410">
    <property type="entry name" value="von Willebrand factor, type A domain"/>
    <property type="match status" value="2"/>
</dbReference>
<keyword evidence="2" id="KW-1133">Transmembrane helix</keyword>
<gene>
    <name evidence="4" type="ORF">K7G82_00195</name>
</gene>
<dbReference type="EMBL" id="JAINVV010000001">
    <property type="protein sequence ID" value="MBY8820691.1"/>
    <property type="molecule type" value="Genomic_DNA"/>
</dbReference>
<evidence type="ECO:0000313" key="5">
    <source>
        <dbReference type="Proteomes" id="UP000706039"/>
    </source>
</evidence>
<protein>
    <submittedName>
        <fullName evidence="4">Pilus assembly protein</fullName>
    </submittedName>
</protein>
<organism evidence="4 5">
    <name type="scientific">Sphingomonas colocasiae</name>
    <dbReference type="NCBI Taxonomy" id="1848973"/>
    <lineage>
        <taxon>Bacteria</taxon>
        <taxon>Pseudomonadati</taxon>
        <taxon>Pseudomonadota</taxon>
        <taxon>Alphaproteobacteria</taxon>
        <taxon>Sphingomonadales</taxon>
        <taxon>Sphingomonadaceae</taxon>
        <taxon>Sphingomonas</taxon>
    </lineage>
</organism>
<comment type="caution">
    <text evidence="4">The sequence shown here is derived from an EMBL/GenBank/DDBJ whole genome shotgun (WGS) entry which is preliminary data.</text>
</comment>
<keyword evidence="5" id="KW-1185">Reference proteome</keyword>
<keyword evidence="2" id="KW-0812">Transmembrane</keyword>
<sequence>MDLRSARGFLSRLARDKAGNTMLLMAGALVPIAGMIGGAVDLSRAYLVQSRMQQACDAGALAGRKSMSGNVLATEDKDEAYRFFFYNFPNGTMGSAQITQDSSSAANRVFASKTSDNQLQIDASTSVPTTILKIVNVRDIRVNVSCEAEEYYVNTDVMFVLDTTGSMNCAIGADISCSASSEASNSKMSNMRTAIKKLYTDLIPARDALTVKSLRLRIGFVQYSQNVNVGKLLYAKSTDYIRNPYPYYNSAGTLKSAYNHDSNWFNSTWTGCIEERSTTTALTASSTTIPSDAYDLDIATLPTSDATRWGPADPTQEQSEGSSSTANACPKPAKALQEWPTQDGFDTHVNTLTTGIGRTHHDSGIIWGTRMIASTGVFGADNPTIYNNVKVAKTIVFMTDGYMDVATDYYTAYSVPKSAGRTASKNATESQLEAIHERRFTLMCSRAKELGIDIWVVAILPSGSTISSAMQNCATTTSQAITVGNSTDLTAAFKRISDKVGNLRLGR</sequence>
<keyword evidence="2" id="KW-0472">Membrane</keyword>
<feature type="transmembrane region" description="Helical" evidence="2">
    <location>
        <begin position="21"/>
        <end position="40"/>
    </location>
</feature>
<evidence type="ECO:0000259" key="3">
    <source>
        <dbReference type="Pfam" id="PF13400"/>
    </source>
</evidence>
<evidence type="ECO:0000313" key="4">
    <source>
        <dbReference type="EMBL" id="MBY8820691.1"/>
    </source>
</evidence>
<evidence type="ECO:0000256" key="1">
    <source>
        <dbReference type="SAM" id="MobiDB-lite"/>
    </source>
</evidence>
<name>A0ABS7PHB8_9SPHN</name>
<dbReference type="InterPro" id="IPR036465">
    <property type="entry name" value="vWFA_dom_sf"/>
</dbReference>
<feature type="region of interest" description="Disordered" evidence="1">
    <location>
        <begin position="304"/>
        <end position="333"/>
    </location>
</feature>
<evidence type="ECO:0000256" key="2">
    <source>
        <dbReference type="SAM" id="Phobius"/>
    </source>
</evidence>
<dbReference type="SUPFAM" id="SSF53300">
    <property type="entry name" value="vWA-like"/>
    <property type="match status" value="1"/>
</dbReference>
<feature type="domain" description="Putative Flp pilus-assembly TadG-like N-terminal" evidence="3">
    <location>
        <begin position="19"/>
        <end position="63"/>
    </location>
</feature>
<proteinExistence type="predicted"/>